<evidence type="ECO:0000313" key="4">
    <source>
        <dbReference type="Proteomes" id="UP000033514"/>
    </source>
</evidence>
<name>A0A0F5L636_9HYPH</name>
<dbReference type="OrthoDB" id="7950764at2"/>
<protein>
    <recommendedName>
        <fullName evidence="5">UrcA family protein</fullName>
    </recommendedName>
</protein>
<feature type="signal peptide" evidence="2">
    <location>
        <begin position="1"/>
        <end position="20"/>
    </location>
</feature>
<feature type="region of interest" description="Disordered" evidence="1">
    <location>
        <begin position="130"/>
        <end position="157"/>
    </location>
</feature>
<comment type="caution">
    <text evidence="3">The sequence shown here is derived from an EMBL/GenBank/DDBJ whole genome shotgun (WGS) entry which is preliminary data.</text>
</comment>
<keyword evidence="2" id="KW-0732">Signal</keyword>
<proteinExistence type="predicted"/>
<evidence type="ECO:0000256" key="1">
    <source>
        <dbReference type="SAM" id="MobiDB-lite"/>
    </source>
</evidence>
<sequence>MPRLSLALSLLAVLAPAAYAQDAAPAAKPNITVDPRAIVDSMPQQGTLLTGLYATQATIELCSVEASEPATTAMNAHRRQLETELRMDEPTAAAAYAAIKSDVEKAGVDCAEGSSDRQQAAQVIAIYSGAGAPPAQPASPMDPAASAPAATPATPAQ</sequence>
<dbReference type="RefSeq" id="WP_046143796.1">
    <property type="nucleotide sequence ID" value="NZ_LAJG01000024.1"/>
</dbReference>
<keyword evidence="4" id="KW-1185">Reference proteome</keyword>
<evidence type="ECO:0000256" key="2">
    <source>
        <dbReference type="SAM" id="SignalP"/>
    </source>
</evidence>
<reference evidence="3 4" key="1">
    <citation type="submission" date="2015-03" db="EMBL/GenBank/DDBJ databases">
        <authorList>
            <person name="Hassan Y.I."/>
            <person name="Lepp D."/>
            <person name="Zhou T."/>
        </authorList>
    </citation>
    <scope>NUCLEOTIDE SEQUENCE [LARGE SCALE GENOMIC DNA]</scope>
    <source>
        <strain evidence="3 4">GH2-10</strain>
    </source>
</reference>
<evidence type="ECO:0000313" key="3">
    <source>
        <dbReference type="EMBL" id="KKB77876.1"/>
    </source>
</evidence>
<organism evidence="3 4">
    <name type="scientific">Devosia soli</name>
    <dbReference type="NCBI Taxonomy" id="361041"/>
    <lineage>
        <taxon>Bacteria</taxon>
        <taxon>Pseudomonadati</taxon>
        <taxon>Pseudomonadota</taxon>
        <taxon>Alphaproteobacteria</taxon>
        <taxon>Hyphomicrobiales</taxon>
        <taxon>Devosiaceae</taxon>
        <taxon>Devosia</taxon>
    </lineage>
</organism>
<dbReference type="Proteomes" id="UP000033514">
    <property type="component" value="Unassembled WGS sequence"/>
</dbReference>
<feature type="chain" id="PRO_5002491610" description="UrcA family protein" evidence="2">
    <location>
        <begin position="21"/>
        <end position="157"/>
    </location>
</feature>
<evidence type="ECO:0008006" key="5">
    <source>
        <dbReference type="Google" id="ProtNLM"/>
    </source>
</evidence>
<dbReference type="PATRIC" id="fig|361041.3.peg.2316"/>
<gene>
    <name evidence="3" type="ORF">VW35_14630</name>
</gene>
<dbReference type="EMBL" id="LAJG01000024">
    <property type="protein sequence ID" value="KKB77876.1"/>
    <property type="molecule type" value="Genomic_DNA"/>
</dbReference>
<dbReference type="AlphaFoldDB" id="A0A0F5L636"/>
<accession>A0A0F5L636</accession>